<feature type="signal peptide" evidence="1">
    <location>
        <begin position="1"/>
        <end position="19"/>
    </location>
</feature>
<dbReference type="EMBL" id="GEDC01018480">
    <property type="protein sequence ID" value="JAS18818.1"/>
    <property type="molecule type" value="Transcribed_RNA"/>
</dbReference>
<dbReference type="AlphaFoldDB" id="A0A1B6CZF1"/>
<protein>
    <recommendedName>
        <fullName evidence="3">WAP domain-containing protein</fullName>
    </recommendedName>
</protein>
<evidence type="ECO:0000256" key="1">
    <source>
        <dbReference type="SAM" id="SignalP"/>
    </source>
</evidence>
<feature type="chain" id="PRO_5008580799" description="WAP domain-containing protein" evidence="1">
    <location>
        <begin position="20"/>
        <end position="285"/>
    </location>
</feature>
<reference evidence="2" key="1">
    <citation type="submission" date="2015-12" db="EMBL/GenBank/DDBJ databases">
        <title>De novo transcriptome assembly of four potential Pierce s Disease insect vectors from Arizona vineyards.</title>
        <authorList>
            <person name="Tassone E.E."/>
        </authorList>
    </citation>
    <scope>NUCLEOTIDE SEQUENCE</scope>
</reference>
<gene>
    <name evidence="2" type="ORF">g.2120</name>
</gene>
<proteinExistence type="predicted"/>
<accession>A0A1B6CZF1</accession>
<keyword evidence="1" id="KW-0732">Signal</keyword>
<evidence type="ECO:0008006" key="3">
    <source>
        <dbReference type="Google" id="ProtNLM"/>
    </source>
</evidence>
<name>A0A1B6CZF1_9HEMI</name>
<evidence type="ECO:0000313" key="2">
    <source>
        <dbReference type="EMBL" id="JAS18818.1"/>
    </source>
</evidence>
<sequence length="285" mass="31867">MKPGIFVVVFSLFFCLISARIQSSCLGSNDDCIDNEDCCSKNCTGILGTDAYSGFRCQPYFEPPTQIPNLDLDGVKALGIKNVTVAEERYRELKMYIVMCSEKMRIVSTSLTNFNTDQLESMLRPVVGQEMQKLDSLSDQNTVYNGRCIDKKKMKLSDLVFEVTGVGLRCAGGLFVKSTGVAVQIGDLTWSVVTGPITLGAKILIQCTMDILLMRNAIVTCVQNTVNMILEHICEKIQKAKEIFNRLQRMAVYLLKCKKKMVSLLEQRRDSLAATVNQCLYNPYT</sequence>
<organism evidence="2">
    <name type="scientific">Clastoptera arizonana</name>
    <name type="common">Arizona spittle bug</name>
    <dbReference type="NCBI Taxonomy" id="38151"/>
    <lineage>
        <taxon>Eukaryota</taxon>
        <taxon>Metazoa</taxon>
        <taxon>Ecdysozoa</taxon>
        <taxon>Arthropoda</taxon>
        <taxon>Hexapoda</taxon>
        <taxon>Insecta</taxon>
        <taxon>Pterygota</taxon>
        <taxon>Neoptera</taxon>
        <taxon>Paraneoptera</taxon>
        <taxon>Hemiptera</taxon>
        <taxon>Auchenorrhyncha</taxon>
        <taxon>Cercopoidea</taxon>
        <taxon>Clastopteridae</taxon>
        <taxon>Clastoptera</taxon>
    </lineage>
</organism>